<accession>A0A1G2KSU9</accession>
<dbReference type="InterPro" id="IPR005025">
    <property type="entry name" value="FMN_Rdtase-like_dom"/>
</dbReference>
<dbReference type="SUPFAM" id="SSF52218">
    <property type="entry name" value="Flavoproteins"/>
    <property type="match status" value="1"/>
</dbReference>
<organism evidence="2 3">
    <name type="scientific">Candidatus Sungbacteria bacterium RIFCSPHIGHO2_02_FULL_52_23</name>
    <dbReference type="NCBI Taxonomy" id="1802274"/>
    <lineage>
        <taxon>Bacteria</taxon>
        <taxon>Candidatus Sungiibacteriota</taxon>
    </lineage>
</organism>
<evidence type="ECO:0000313" key="2">
    <source>
        <dbReference type="EMBL" id="OHA02334.1"/>
    </source>
</evidence>
<gene>
    <name evidence="2" type="ORF">A3J58_01835</name>
</gene>
<dbReference type="Gene3D" id="3.40.50.360">
    <property type="match status" value="1"/>
</dbReference>
<dbReference type="EMBL" id="MHQM01000050">
    <property type="protein sequence ID" value="OHA02334.1"/>
    <property type="molecule type" value="Genomic_DNA"/>
</dbReference>
<evidence type="ECO:0000259" key="1">
    <source>
        <dbReference type="Pfam" id="PF03358"/>
    </source>
</evidence>
<dbReference type="GO" id="GO:0016491">
    <property type="term" value="F:oxidoreductase activity"/>
    <property type="evidence" value="ECO:0007669"/>
    <property type="project" value="InterPro"/>
</dbReference>
<dbReference type="InterPro" id="IPR029039">
    <property type="entry name" value="Flavoprotein-like_sf"/>
</dbReference>
<sequence length="127" mass="14261">MIRTLLTRLLVADGLIWASPTRWWGPNAVMQKFLEWLDHLEAPDYQLKGKPVGFLTGCEEDGGQATINTMAAVAMHLGMIIPPHTAFFTNSNMATKSHEQWMLHPGIVGENIVKMHLRLLGRPVTWS</sequence>
<comment type="caution">
    <text evidence="2">The sequence shown here is derived from an EMBL/GenBank/DDBJ whole genome shotgun (WGS) entry which is preliminary data.</text>
</comment>
<proteinExistence type="predicted"/>
<dbReference type="Proteomes" id="UP000178510">
    <property type="component" value="Unassembled WGS sequence"/>
</dbReference>
<name>A0A1G2KSU9_9BACT</name>
<evidence type="ECO:0000313" key="3">
    <source>
        <dbReference type="Proteomes" id="UP000178510"/>
    </source>
</evidence>
<dbReference type="AlphaFoldDB" id="A0A1G2KSU9"/>
<dbReference type="Pfam" id="PF03358">
    <property type="entry name" value="FMN_red"/>
    <property type="match status" value="1"/>
</dbReference>
<feature type="domain" description="NADPH-dependent FMN reductase-like" evidence="1">
    <location>
        <begin position="3"/>
        <end position="88"/>
    </location>
</feature>
<reference evidence="2 3" key="1">
    <citation type="journal article" date="2016" name="Nat. Commun.">
        <title>Thousands of microbial genomes shed light on interconnected biogeochemical processes in an aquifer system.</title>
        <authorList>
            <person name="Anantharaman K."/>
            <person name="Brown C.T."/>
            <person name="Hug L.A."/>
            <person name="Sharon I."/>
            <person name="Castelle C.J."/>
            <person name="Probst A.J."/>
            <person name="Thomas B.C."/>
            <person name="Singh A."/>
            <person name="Wilkins M.J."/>
            <person name="Karaoz U."/>
            <person name="Brodie E.L."/>
            <person name="Williams K.H."/>
            <person name="Hubbard S.S."/>
            <person name="Banfield J.F."/>
        </authorList>
    </citation>
    <scope>NUCLEOTIDE SEQUENCE [LARGE SCALE GENOMIC DNA]</scope>
</reference>
<protein>
    <recommendedName>
        <fullName evidence="1">NADPH-dependent FMN reductase-like domain-containing protein</fullName>
    </recommendedName>
</protein>